<evidence type="ECO:0000313" key="3">
    <source>
        <dbReference type="Proteomes" id="UP000325315"/>
    </source>
</evidence>
<dbReference type="Proteomes" id="UP000325315">
    <property type="component" value="Unassembled WGS sequence"/>
</dbReference>
<comment type="caution">
    <text evidence="2">The sequence shown here is derived from an EMBL/GenBank/DDBJ whole genome shotgun (WGS) entry which is preliminary data.</text>
</comment>
<dbReference type="AlphaFoldDB" id="A0A5B6UTZ5"/>
<accession>A0A5B6UTZ5</accession>
<sequence>MLTKALVLTQPESGKEFVIFSDSSLNGLGCMLIQEGKAIAYASQKLKPHEKNYPTHKLELAAIIEKCHIFIDYKILKYSMFQKELNLRQRQWLELLKDYDLIINYHPGKANVVADALSQKSLFALKALNTHLTLVDDGSILAELKAKLMFLQNSEVKQEILQEAYSSSYSIHPVEHQVSSSLLQSVIIPEW</sequence>
<reference evidence="3" key="1">
    <citation type="journal article" date="2019" name="Plant Biotechnol. J.">
        <title>Genome sequencing of the Australian wild diploid species Gossypium australe highlights disease resistance and delayed gland morphogenesis.</title>
        <authorList>
            <person name="Cai Y."/>
            <person name="Cai X."/>
            <person name="Wang Q."/>
            <person name="Wang P."/>
            <person name="Zhang Y."/>
            <person name="Cai C."/>
            <person name="Xu Y."/>
            <person name="Wang K."/>
            <person name="Zhou Z."/>
            <person name="Wang C."/>
            <person name="Geng S."/>
            <person name="Li B."/>
            <person name="Dong Q."/>
            <person name="Hou Y."/>
            <person name="Wang H."/>
            <person name="Ai P."/>
            <person name="Liu Z."/>
            <person name="Yi F."/>
            <person name="Sun M."/>
            <person name="An G."/>
            <person name="Cheng J."/>
            <person name="Zhang Y."/>
            <person name="Shi Q."/>
            <person name="Xie Y."/>
            <person name="Shi X."/>
            <person name="Chang Y."/>
            <person name="Huang F."/>
            <person name="Chen Y."/>
            <person name="Hong S."/>
            <person name="Mi L."/>
            <person name="Sun Q."/>
            <person name="Zhang L."/>
            <person name="Zhou B."/>
            <person name="Peng R."/>
            <person name="Zhang X."/>
            <person name="Liu F."/>
        </authorList>
    </citation>
    <scope>NUCLEOTIDE SEQUENCE [LARGE SCALE GENOMIC DNA]</scope>
    <source>
        <strain evidence="3">cv. PA1801</strain>
    </source>
</reference>
<dbReference type="InterPro" id="IPR043502">
    <property type="entry name" value="DNA/RNA_pol_sf"/>
</dbReference>
<dbReference type="InterPro" id="IPR041577">
    <property type="entry name" value="RT_RNaseH_2"/>
</dbReference>
<dbReference type="OrthoDB" id="1738613at2759"/>
<protein>
    <submittedName>
        <fullName evidence="2">Integrase</fullName>
    </submittedName>
</protein>
<dbReference type="EMBL" id="SMMG02000009">
    <property type="protein sequence ID" value="KAA3461219.1"/>
    <property type="molecule type" value="Genomic_DNA"/>
</dbReference>
<dbReference type="Pfam" id="PF17919">
    <property type="entry name" value="RT_RNaseH_2"/>
    <property type="match status" value="1"/>
</dbReference>
<evidence type="ECO:0000313" key="2">
    <source>
        <dbReference type="EMBL" id="KAA3461219.1"/>
    </source>
</evidence>
<keyword evidence="3" id="KW-1185">Reference proteome</keyword>
<evidence type="ECO:0000259" key="1">
    <source>
        <dbReference type="Pfam" id="PF17919"/>
    </source>
</evidence>
<name>A0A5B6UTZ5_9ROSI</name>
<feature type="domain" description="Reverse transcriptase/retrotransposon-derived protein RNase H-like" evidence="1">
    <location>
        <begin position="2"/>
        <end position="73"/>
    </location>
</feature>
<gene>
    <name evidence="2" type="ORF">EPI10_027807</name>
</gene>
<organism evidence="2 3">
    <name type="scientific">Gossypium australe</name>
    <dbReference type="NCBI Taxonomy" id="47621"/>
    <lineage>
        <taxon>Eukaryota</taxon>
        <taxon>Viridiplantae</taxon>
        <taxon>Streptophyta</taxon>
        <taxon>Embryophyta</taxon>
        <taxon>Tracheophyta</taxon>
        <taxon>Spermatophyta</taxon>
        <taxon>Magnoliopsida</taxon>
        <taxon>eudicotyledons</taxon>
        <taxon>Gunneridae</taxon>
        <taxon>Pentapetalae</taxon>
        <taxon>rosids</taxon>
        <taxon>malvids</taxon>
        <taxon>Malvales</taxon>
        <taxon>Malvaceae</taxon>
        <taxon>Malvoideae</taxon>
        <taxon>Gossypium</taxon>
    </lineage>
</organism>
<proteinExistence type="predicted"/>
<dbReference type="PANTHER" id="PTHR34072:SF59">
    <property type="entry name" value="CCHC-TYPE INTEGRASE"/>
    <property type="match status" value="1"/>
</dbReference>
<dbReference type="SUPFAM" id="SSF56672">
    <property type="entry name" value="DNA/RNA polymerases"/>
    <property type="match status" value="1"/>
</dbReference>
<dbReference type="CDD" id="cd09274">
    <property type="entry name" value="RNase_HI_RT_Ty3"/>
    <property type="match status" value="1"/>
</dbReference>
<dbReference type="PANTHER" id="PTHR34072">
    <property type="entry name" value="ENZYMATIC POLYPROTEIN-RELATED"/>
    <property type="match status" value="1"/>
</dbReference>